<accession>A0AC61MR97</accession>
<keyword evidence="2" id="KW-1185">Reference proteome</keyword>
<organism evidence="1 2">
    <name type="scientific">Miniphocaeibacter halophilus</name>
    <dbReference type="NCBI Taxonomy" id="2931922"/>
    <lineage>
        <taxon>Bacteria</taxon>
        <taxon>Bacillati</taxon>
        <taxon>Bacillota</taxon>
        <taxon>Tissierellia</taxon>
        <taxon>Tissierellales</taxon>
        <taxon>Peptoniphilaceae</taxon>
        <taxon>Miniphocaeibacter</taxon>
    </lineage>
</organism>
<evidence type="ECO:0000313" key="2">
    <source>
        <dbReference type="Proteomes" id="UP000595814"/>
    </source>
</evidence>
<dbReference type="EMBL" id="CP066744">
    <property type="protein sequence ID" value="QQK06994.1"/>
    <property type="molecule type" value="Genomic_DNA"/>
</dbReference>
<gene>
    <name evidence="1" type="ORF">JFY71_06500</name>
</gene>
<evidence type="ECO:0000313" key="1">
    <source>
        <dbReference type="EMBL" id="QQK06994.1"/>
    </source>
</evidence>
<dbReference type="Proteomes" id="UP000595814">
    <property type="component" value="Chromosome"/>
</dbReference>
<name>A0AC61MR97_9FIRM</name>
<reference evidence="1 2" key="1">
    <citation type="journal article" date="2022" name="Int. J. Syst. Evol. Microbiol.">
        <title>Miniphocaeibacter halophilus sp. nov., an ammonium-tolerant acetate-producing bacterium isolated from a biogas system.</title>
        <authorList>
            <person name="Schnurer A."/>
            <person name="Singh A."/>
            <person name="Bi S."/>
            <person name="Qiao W."/>
            <person name="Westerholm M."/>
        </authorList>
    </citation>
    <scope>NUCLEOTIDE SEQUENCE [LARGE SCALE GENOMIC DNA]</scope>
    <source>
        <strain evidence="1 2">AMB_01</strain>
    </source>
</reference>
<proteinExistence type="predicted"/>
<protein>
    <submittedName>
        <fullName evidence="1">Histidinol-phosphatase HisJ family protein</fullName>
    </submittedName>
</protein>
<sequence length="276" mass="32601">MKLDYHIHTDYSDDSWYPMEKVVQDAINLGLNEICFTDHVDYGVKIDWTDKGTPRIHEGKEIRNVDYEKYFAEIEDLKNKYSGKINIKSGLEFGVQSHTIDKYEKLLKKYSMDFILLSIHQVRDMEFWTGEFQKGRTDEECYDEYYGEMLNVVKNFKGYSCLAHMDLIRRYLDKEVDMFEYNRDIIKEILERTIRDGKGLEFNTSNVRYKVNGLTPSIKILELYKELGGEIITIGSDSHKEEDLGFGVDRAKEQLKEIGFKYFCTFANMIPKFHKL</sequence>